<name>A0A3N2DNQ1_9GAMM</name>
<evidence type="ECO:0000313" key="2">
    <source>
        <dbReference type="Proteomes" id="UP000275394"/>
    </source>
</evidence>
<accession>A0A3N2DNQ1</accession>
<dbReference type="AlphaFoldDB" id="A0A3N2DNQ1"/>
<organism evidence="1 2">
    <name type="scientific">Sinobacterium caligoides</name>
    <dbReference type="NCBI Taxonomy" id="933926"/>
    <lineage>
        <taxon>Bacteria</taxon>
        <taxon>Pseudomonadati</taxon>
        <taxon>Pseudomonadota</taxon>
        <taxon>Gammaproteobacteria</taxon>
        <taxon>Cellvibrionales</taxon>
        <taxon>Spongiibacteraceae</taxon>
        <taxon>Sinobacterium</taxon>
    </lineage>
</organism>
<dbReference type="EMBL" id="RKHR01000004">
    <property type="protein sequence ID" value="ROS01322.1"/>
    <property type="molecule type" value="Genomic_DNA"/>
</dbReference>
<protein>
    <submittedName>
        <fullName evidence="1">Uncharacterized protein</fullName>
    </submittedName>
</protein>
<proteinExistence type="predicted"/>
<reference evidence="1 2" key="1">
    <citation type="submission" date="2018-11" db="EMBL/GenBank/DDBJ databases">
        <title>Genomic Encyclopedia of Type Strains, Phase IV (KMG-IV): sequencing the most valuable type-strain genomes for metagenomic binning, comparative biology and taxonomic classification.</title>
        <authorList>
            <person name="Goeker M."/>
        </authorList>
    </citation>
    <scope>NUCLEOTIDE SEQUENCE [LARGE SCALE GENOMIC DNA]</scope>
    <source>
        <strain evidence="1 2">DSM 100316</strain>
    </source>
</reference>
<sequence>MRGDKLCWLMSNRLCDSAIGGVNKRARKRTLKKINKKILNYLPKRLLEERALSDLNTRIILCQ</sequence>
<evidence type="ECO:0000313" key="1">
    <source>
        <dbReference type="EMBL" id="ROS01322.1"/>
    </source>
</evidence>
<comment type="caution">
    <text evidence="1">The sequence shown here is derived from an EMBL/GenBank/DDBJ whole genome shotgun (WGS) entry which is preliminary data.</text>
</comment>
<dbReference type="Proteomes" id="UP000275394">
    <property type="component" value="Unassembled WGS sequence"/>
</dbReference>
<gene>
    <name evidence="1" type="ORF">EDC56_1757</name>
</gene>
<keyword evidence="2" id="KW-1185">Reference proteome</keyword>